<dbReference type="Pfam" id="PF00290">
    <property type="entry name" value="Trp_syntA"/>
    <property type="match status" value="1"/>
</dbReference>
<dbReference type="Gene3D" id="3.20.20.70">
    <property type="entry name" value="Aldolase class I"/>
    <property type="match status" value="1"/>
</dbReference>
<dbReference type="InterPro" id="IPR018204">
    <property type="entry name" value="Trp_synthase_alpha_AS"/>
</dbReference>
<dbReference type="RefSeq" id="WP_045775146.1">
    <property type="nucleotide sequence ID" value="NZ_LAJY01000133.1"/>
</dbReference>
<dbReference type="OrthoDB" id="9804578at2"/>
<comment type="caution">
    <text evidence="11">The sequence shown here is derived from an EMBL/GenBank/DDBJ whole genome shotgun (WGS) entry which is preliminary data.</text>
</comment>
<dbReference type="FunFam" id="3.20.20.70:FF:000037">
    <property type="entry name" value="Tryptophan synthase alpha chain"/>
    <property type="match status" value="1"/>
</dbReference>
<name>A0A0F3IU95_9PROT</name>
<proteinExistence type="inferred from homology"/>
<feature type="active site" description="Proton acceptor" evidence="9">
    <location>
        <position position="60"/>
    </location>
</feature>
<dbReference type="InterPro" id="IPR011060">
    <property type="entry name" value="RibuloseP-bd_barrel"/>
</dbReference>
<evidence type="ECO:0000256" key="5">
    <source>
        <dbReference type="ARBA" id="ARBA00022822"/>
    </source>
</evidence>
<comment type="function">
    <text evidence="1 9">The alpha subunit is responsible for the aldol cleavage of indoleglycerol phosphate to indole and glyceraldehyde 3-phosphate.</text>
</comment>
<comment type="pathway">
    <text evidence="2 9">Amino-acid biosynthesis; L-tryptophan biosynthesis; L-tryptophan from chorismate: step 5/5.</text>
</comment>
<dbReference type="PANTHER" id="PTHR43406:SF1">
    <property type="entry name" value="TRYPTOPHAN SYNTHASE ALPHA CHAIN, CHLOROPLASTIC"/>
    <property type="match status" value="1"/>
</dbReference>
<evidence type="ECO:0000256" key="10">
    <source>
        <dbReference type="RuleBase" id="RU003662"/>
    </source>
</evidence>
<evidence type="ECO:0000256" key="4">
    <source>
        <dbReference type="ARBA" id="ARBA00022605"/>
    </source>
</evidence>
<evidence type="ECO:0000256" key="6">
    <source>
        <dbReference type="ARBA" id="ARBA00023141"/>
    </source>
</evidence>
<dbReference type="UniPathway" id="UPA00035">
    <property type="reaction ID" value="UER00044"/>
</dbReference>
<evidence type="ECO:0000256" key="3">
    <source>
        <dbReference type="ARBA" id="ARBA00011270"/>
    </source>
</evidence>
<dbReference type="NCBIfam" id="TIGR00262">
    <property type="entry name" value="trpA"/>
    <property type="match status" value="1"/>
</dbReference>
<evidence type="ECO:0000256" key="7">
    <source>
        <dbReference type="ARBA" id="ARBA00023239"/>
    </source>
</evidence>
<dbReference type="PATRIC" id="fig|552518.3.peg.422"/>
<dbReference type="PANTHER" id="PTHR43406">
    <property type="entry name" value="TRYPTOPHAN SYNTHASE, ALPHA CHAIN"/>
    <property type="match status" value="1"/>
</dbReference>
<dbReference type="EC" id="4.2.1.20" evidence="9"/>
<feature type="active site" description="Proton acceptor" evidence="9">
    <location>
        <position position="49"/>
    </location>
</feature>
<organism evidence="11 12">
    <name type="scientific">Elstera litoralis</name>
    <dbReference type="NCBI Taxonomy" id="552518"/>
    <lineage>
        <taxon>Bacteria</taxon>
        <taxon>Pseudomonadati</taxon>
        <taxon>Pseudomonadota</taxon>
        <taxon>Alphaproteobacteria</taxon>
        <taxon>Rhodospirillales</taxon>
        <taxon>Rhodospirillaceae</taxon>
        <taxon>Elstera</taxon>
    </lineage>
</organism>
<keyword evidence="5 9" id="KW-0822">Tryptophan biosynthesis</keyword>
<sequence>MSRLDATFQRLKSEDRAALVTFVTSGDPDYETSLALLRGLPGAGADIIELGMAFTDPMADGPAIQAANLRALAGGQTLAKTLKLVEAFRETDQITPIVLMGYYNPIHSMGVPAFLERAKAAGVDGLIIVDLPAEEDGELCLPSQGAGLDFIRLVTPTTDAYRLQTVMRNTRGFVYYVSINGITGAASASDQAISDAVSRLRAATDLPIAVGFGIRTPAAAAAVARVADAAVVGSSIVQCLADSLVDGKATAQTVPQTLALVGDLAEGVRTARVGVSA</sequence>
<dbReference type="PROSITE" id="PS00167">
    <property type="entry name" value="TRP_SYNTHASE_ALPHA"/>
    <property type="match status" value="1"/>
</dbReference>
<comment type="catalytic activity">
    <reaction evidence="8 9">
        <text>(1S,2R)-1-C-(indol-3-yl)glycerol 3-phosphate + L-serine = D-glyceraldehyde 3-phosphate + L-tryptophan + H2O</text>
        <dbReference type="Rhea" id="RHEA:10532"/>
        <dbReference type="ChEBI" id="CHEBI:15377"/>
        <dbReference type="ChEBI" id="CHEBI:33384"/>
        <dbReference type="ChEBI" id="CHEBI:57912"/>
        <dbReference type="ChEBI" id="CHEBI:58866"/>
        <dbReference type="ChEBI" id="CHEBI:59776"/>
        <dbReference type="EC" id="4.2.1.20"/>
    </reaction>
</comment>
<evidence type="ECO:0000313" key="11">
    <source>
        <dbReference type="EMBL" id="KJV10197.1"/>
    </source>
</evidence>
<keyword evidence="12" id="KW-1185">Reference proteome</keyword>
<gene>
    <name evidence="9 11" type="primary">trpA</name>
    <name evidence="11" type="ORF">VZ95_06570</name>
</gene>
<dbReference type="GO" id="GO:0004834">
    <property type="term" value="F:tryptophan synthase activity"/>
    <property type="evidence" value="ECO:0007669"/>
    <property type="project" value="UniProtKB-UniRule"/>
</dbReference>
<dbReference type="EMBL" id="LAJY01000133">
    <property type="protein sequence ID" value="KJV10197.1"/>
    <property type="molecule type" value="Genomic_DNA"/>
</dbReference>
<evidence type="ECO:0000256" key="1">
    <source>
        <dbReference type="ARBA" id="ARBA00003365"/>
    </source>
</evidence>
<comment type="subunit">
    <text evidence="3 9">Tetramer of two alpha and two beta chains.</text>
</comment>
<dbReference type="Proteomes" id="UP000033774">
    <property type="component" value="Unassembled WGS sequence"/>
</dbReference>
<comment type="similarity">
    <text evidence="9 10">Belongs to the TrpA family.</text>
</comment>
<keyword evidence="6 9" id="KW-0057">Aromatic amino acid biosynthesis</keyword>
<dbReference type="AlphaFoldDB" id="A0A0F3IU95"/>
<accession>A0A0F3IU95</accession>
<evidence type="ECO:0000256" key="2">
    <source>
        <dbReference type="ARBA" id="ARBA00004733"/>
    </source>
</evidence>
<reference evidence="11 12" key="1">
    <citation type="submission" date="2015-03" db="EMBL/GenBank/DDBJ databases">
        <title>Draft genome sequence of Elstera litoralis.</title>
        <authorList>
            <person name="Rahalkar M.C."/>
            <person name="Dhakephalkar P.K."/>
            <person name="Pore S.D."/>
            <person name="Arora P."/>
            <person name="Kapse N.G."/>
            <person name="Pandit P.S."/>
        </authorList>
    </citation>
    <scope>NUCLEOTIDE SEQUENCE [LARGE SCALE GENOMIC DNA]</scope>
    <source>
        <strain evidence="11 12">Dia-1</strain>
    </source>
</reference>
<keyword evidence="4 9" id="KW-0028">Amino-acid biosynthesis</keyword>
<dbReference type="CDD" id="cd04724">
    <property type="entry name" value="Tryptophan_synthase_alpha"/>
    <property type="match status" value="1"/>
</dbReference>
<evidence type="ECO:0000313" key="12">
    <source>
        <dbReference type="Proteomes" id="UP000033774"/>
    </source>
</evidence>
<keyword evidence="7 9" id="KW-0456">Lyase</keyword>
<dbReference type="GO" id="GO:0005829">
    <property type="term" value="C:cytosol"/>
    <property type="evidence" value="ECO:0007669"/>
    <property type="project" value="TreeGrafter"/>
</dbReference>
<protein>
    <recommendedName>
        <fullName evidence="9">Tryptophan synthase alpha chain</fullName>
        <ecNumber evidence="9">4.2.1.20</ecNumber>
    </recommendedName>
</protein>
<evidence type="ECO:0000256" key="9">
    <source>
        <dbReference type="HAMAP-Rule" id="MF_00131"/>
    </source>
</evidence>
<dbReference type="HAMAP" id="MF_00131">
    <property type="entry name" value="Trp_synth_alpha"/>
    <property type="match status" value="1"/>
</dbReference>
<dbReference type="InterPro" id="IPR002028">
    <property type="entry name" value="Trp_synthase_suA"/>
</dbReference>
<dbReference type="InterPro" id="IPR013785">
    <property type="entry name" value="Aldolase_TIM"/>
</dbReference>
<dbReference type="SUPFAM" id="SSF51366">
    <property type="entry name" value="Ribulose-phoshate binding barrel"/>
    <property type="match status" value="1"/>
</dbReference>
<evidence type="ECO:0000256" key="8">
    <source>
        <dbReference type="ARBA" id="ARBA00049047"/>
    </source>
</evidence>